<dbReference type="Pfam" id="PF04818">
    <property type="entry name" value="CID"/>
    <property type="match status" value="1"/>
</dbReference>
<evidence type="ECO:0000256" key="21">
    <source>
        <dbReference type="SAM" id="Phobius"/>
    </source>
</evidence>
<dbReference type="GO" id="GO:0006397">
    <property type="term" value="P:mRNA processing"/>
    <property type="evidence" value="ECO:0007669"/>
    <property type="project" value="UniProtKB-KW"/>
</dbReference>
<dbReference type="GO" id="GO:0016705">
    <property type="term" value="F:oxidoreductase activity, acting on paired donors, with incorporation or reduction of molecular oxygen"/>
    <property type="evidence" value="ECO:0007669"/>
    <property type="project" value="InterPro"/>
</dbReference>
<evidence type="ECO:0000256" key="12">
    <source>
        <dbReference type="ARBA" id="ARBA00023004"/>
    </source>
</evidence>
<evidence type="ECO:0000256" key="4">
    <source>
        <dbReference type="ARBA" id="ARBA00010617"/>
    </source>
</evidence>
<dbReference type="Pfam" id="PF00067">
    <property type="entry name" value="p450"/>
    <property type="match status" value="1"/>
</dbReference>
<feature type="transmembrane region" description="Helical" evidence="21">
    <location>
        <begin position="32"/>
        <end position="50"/>
    </location>
</feature>
<evidence type="ECO:0000256" key="16">
    <source>
        <dbReference type="ARBA" id="ARBA00023136"/>
    </source>
</evidence>
<dbReference type="InterPro" id="IPR036396">
    <property type="entry name" value="Cyt_P450_sf"/>
</dbReference>
<dbReference type="SUPFAM" id="SSF48264">
    <property type="entry name" value="Cytochrome P450"/>
    <property type="match status" value="1"/>
</dbReference>
<keyword evidence="12 19" id="KW-0408">Iron</keyword>
<feature type="region of interest" description="Disordered" evidence="20">
    <location>
        <begin position="1563"/>
        <end position="1585"/>
    </location>
</feature>
<dbReference type="GO" id="GO:0004497">
    <property type="term" value="F:monooxygenase activity"/>
    <property type="evidence" value="ECO:0007669"/>
    <property type="project" value="UniProtKB-KW"/>
</dbReference>
<dbReference type="GO" id="GO:0016020">
    <property type="term" value="C:membrane"/>
    <property type="evidence" value="ECO:0007669"/>
    <property type="project" value="UniProtKB-SubCell"/>
</dbReference>
<feature type="region of interest" description="Disordered" evidence="20">
    <location>
        <begin position="632"/>
        <end position="680"/>
    </location>
</feature>
<evidence type="ECO:0000313" key="25">
    <source>
        <dbReference type="Proteomes" id="UP000188354"/>
    </source>
</evidence>
<dbReference type="EMBL" id="CM007367">
    <property type="protein sequence ID" value="OIW08827.1"/>
    <property type="molecule type" value="Genomic_DNA"/>
</dbReference>
<feature type="domain" description="CID" evidence="23">
    <location>
        <begin position="1354"/>
        <end position="1495"/>
    </location>
</feature>
<feature type="compositionally biased region" description="Polar residues" evidence="20">
    <location>
        <begin position="1080"/>
        <end position="1093"/>
    </location>
</feature>
<feature type="compositionally biased region" description="Polar residues" evidence="20">
    <location>
        <begin position="754"/>
        <end position="772"/>
    </location>
</feature>
<evidence type="ECO:0000256" key="9">
    <source>
        <dbReference type="ARBA" id="ARBA00022723"/>
    </source>
</evidence>
<evidence type="ECO:0000256" key="17">
    <source>
        <dbReference type="ARBA" id="ARBA00023163"/>
    </source>
</evidence>
<keyword evidence="10 21" id="KW-1133">Transmembrane helix</keyword>
<evidence type="ECO:0000256" key="10">
    <source>
        <dbReference type="ARBA" id="ARBA00022989"/>
    </source>
</evidence>
<dbReference type="GO" id="GO:0005634">
    <property type="term" value="C:nucleus"/>
    <property type="evidence" value="ECO:0007669"/>
    <property type="project" value="UniProtKB-SubCell"/>
</dbReference>
<name>A0A1J7I7I7_LUPAN</name>
<keyword evidence="8 21" id="KW-0812">Transmembrane</keyword>
<dbReference type="Gene3D" id="1.25.40.90">
    <property type="match status" value="1"/>
</dbReference>
<dbReference type="Gramene" id="OIW08827">
    <property type="protein sequence ID" value="OIW08827"/>
    <property type="gene ID" value="TanjilG_16408"/>
</dbReference>
<evidence type="ECO:0000256" key="18">
    <source>
        <dbReference type="ARBA" id="ARBA00023242"/>
    </source>
</evidence>
<keyword evidence="25" id="KW-1185">Reference proteome</keyword>
<feature type="region of interest" description="Disordered" evidence="20">
    <location>
        <begin position="695"/>
        <end position="714"/>
    </location>
</feature>
<keyword evidence="7" id="KW-0507">mRNA processing</keyword>
<feature type="region of interest" description="Disordered" evidence="20">
    <location>
        <begin position="812"/>
        <end position="843"/>
    </location>
</feature>
<keyword evidence="15" id="KW-0287">Flowering</keyword>
<comment type="cofactor">
    <cofactor evidence="1 19">
        <name>heme</name>
        <dbReference type="ChEBI" id="CHEBI:30413"/>
    </cofactor>
</comment>
<keyword evidence="14" id="KW-0503">Monooxygenase</keyword>
<feature type="region of interest" description="Disordered" evidence="20">
    <location>
        <begin position="731"/>
        <end position="789"/>
    </location>
</feature>
<evidence type="ECO:0000256" key="15">
    <source>
        <dbReference type="ARBA" id="ARBA00023089"/>
    </source>
</evidence>
<keyword evidence="18" id="KW-0539">Nucleus</keyword>
<accession>A0A1J7I7I7</accession>
<dbReference type="STRING" id="3871.A0A1J7I7I7"/>
<feature type="compositionally biased region" description="Polar residues" evidence="20">
    <location>
        <begin position="1574"/>
        <end position="1584"/>
    </location>
</feature>
<evidence type="ECO:0000256" key="11">
    <source>
        <dbReference type="ARBA" id="ARBA00023002"/>
    </source>
</evidence>
<keyword evidence="16 21" id="KW-0472">Membrane</keyword>
<proteinExistence type="inferred from homology"/>
<dbReference type="OMA" id="GKHENSP"/>
<evidence type="ECO:0000256" key="13">
    <source>
        <dbReference type="ARBA" id="ARBA00023015"/>
    </source>
</evidence>
<dbReference type="PANTHER" id="PTHR12550:SF70">
    <property type="entry name" value="JIL-1 ANCHORING AND STABILIZING PROTEIN, ISOFORM A"/>
    <property type="match status" value="1"/>
</dbReference>
<organism evidence="24 25">
    <name type="scientific">Lupinus angustifolius</name>
    <name type="common">Narrow-leaved blue lupine</name>
    <dbReference type="NCBI Taxonomy" id="3871"/>
    <lineage>
        <taxon>Eukaryota</taxon>
        <taxon>Viridiplantae</taxon>
        <taxon>Streptophyta</taxon>
        <taxon>Embryophyta</taxon>
        <taxon>Tracheophyta</taxon>
        <taxon>Spermatophyta</taxon>
        <taxon>Magnoliopsida</taxon>
        <taxon>eudicotyledons</taxon>
        <taxon>Gunneridae</taxon>
        <taxon>Pentapetalae</taxon>
        <taxon>rosids</taxon>
        <taxon>fabids</taxon>
        <taxon>Fabales</taxon>
        <taxon>Fabaceae</taxon>
        <taxon>Papilionoideae</taxon>
        <taxon>50 kb inversion clade</taxon>
        <taxon>genistoids sensu lato</taxon>
        <taxon>core genistoids</taxon>
        <taxon>Genisteae</taxon>
        <taxon>Lupinus</taxon>
    </lineage>
</organism>
<sequence length="1879" mass="207959">MTKPSISNFNLTSGQFNTGKFFSRRLFLLQDIQTLEILTAIIVFIVIHSVRQKKHHGLPIWPVLGMLPSLIIGVRTNTYEWLTDILIHQNGTFTFKGPWFSSLNGIITSDPRNLEHLLKTKFTNFPKGPYFRDTVRDLLGDGIFNADNETWQKQRNTASVEFHSTKFRLLTADSLYQLVQSRLLPVLEETVKQSTAIDLQDILLRLTFDNVCMIAFGVDPGCLSLELPAIPFAKAFEHATEATVLRFVTPTCIWKGMRFLNLGVERKLKESIKRVDEFAENVIRTRKIELSLHCDEYKKQRSDLLTVFMKMKDENGQAYSDKFLRDICVNFILAGRDTSSVALSWFFWLLHQNPEVEDKILEEICRVVRQRKNMKKEEFENSLTFKPNEIKNMDYLHAALSESLRLYPSVPVDHKEVVENDIFPDGTVLKKGTKVIYAIYSMGRMEAIWGKDCNEFKPDRWLRNNGHFMSESAYKFTAFNAGPRLCLGKDFAYYQMKYVAATIIFHYHVKGFILLRRRIVVMGPTRRRGGNKSKANGGLSLGDLVLAKVKGFPAWPAKISRPEEWDKPPDPKKYFVQFFGTKEIAFVAPVDIQAFTIEAKDKLSGRLQGKTKYFTQAVKEICAAFDEIEKQKGSGLTDDTDDSHIGSEALSVDEGVGDQKDATDGVVSNAEKDNINMGNIDTNLEHCAERIGESDSQDEILSVHGHPNESSSVLSPVIRRKLSLDADLKKNASKSSLKRPINANGFGQDDNGHSVLTNGSKPRKLGTSSKRNGSADDKNKNGGSSAGIIVKDSSSAGVVDLSRSGETLKGEKKWKNVLATKSGSPGTINSNSNGNTGKKDHNLPKVKTGLEVKKELQEILVDSEEADGKNYSKQKKAQFHVKHNPLANEPLHATKKLKRVDSKDDKTFGSLPKDVKSASFGPTVVKAKAFKNLELERSTSHFKTEKSKTSRGQIGVALSDNSVLEVLPGAKFHSQVHQAMPDSARVASDERTGKSSLRLKGDANNVNVKQEKRKRKAVCLVDDDDDDEPKTPVHGGAAKNIKSPFVSDVKSNNAHSEKSNVAQLAPTNSSELEDIHLKEPSSQSHDGTPSTRQPLKEKDRTVVPADVPHSPDKLDSKQFPSKVAKLSFASPAKSPQTIPVAKSNAERHKLSKPLLKVSSNATEKKVDHEPSKSVRSVTSSQSQVAIQNKKLASSTDISKITPKTSAQAVEVPSSTVGFKETDAFHVDRLEVSMEEKSSVYADSRTPESAKSMKHLIAVAQAKRKLAHSQGLPHDIHNVQAGTPSPRTVQPFRPVSSNFVQADVQGVYEHPSLASPYTNNNHSGSKSQVDAEDIEERRVGSVQRGLGGSLSGGTEAAVARDAFEGMIETLSRTKESIGRATRLAIDCTKYGIANEVVELLIRKLENETSFHRKVDLFFLVDSITQCSHSQKGIAGASYIPIVQAALPRLLGAAAPPGASARENRRQCLKVLRLWLERKIFPESVLRRYMDDIGVSNDEMTVSLSFRRPSRAERAVDDPLREMEGMLVDEYGSNATFQLPGFFCHAFEDEEDEDELPVNSCKDTYGASPADPTATLGESDTSTVTPSDKRHCILEDVDGELEMEDVSGHLKDERPVLFNSSVEIVSHREGSDRNLNPTSNISAEISPMLNGSPPSPLDSPPPLPPLPSSPPPPLPLSPSPPPLPPPLLQPPPPPLPPSGVPLSQEPSIFNSSRQLEYGQHDMYLKAQIPQPNHQFQHGNPQFAQRHMHQPVPLNPSNQYSYHNPTVQQHLPHSFHSSFSLPSLPDGLRQFAPDEQWRMSSSEFKTNNQHGVWVGRNPSSTGQPFGQGHFQPSVERPPVSSTGFQHTISNNLPAVPPVTGHGVSQMLPCRPDIPALNCWRPS</sequence>
<feature type="region of interest" description="Disordered" evidence="20">
    <location>
        <begin position="1624"/>
        <end position="1704"/>
    </location>
</feature>
<dbReference type="PRINTS" id="PR00385">
    <property type="entry name" value="P450"/>
</dbReference>
<dbReference type="PANTHER" id="PTHR12550">
    <property type="entry name" value="HEPATOMA-DERIVED GROWTH FACTOR-RELATED"/>
    <property type="match status" value="1"/>
</dbReference>
<evidence type="ECO:0000256" key="7">
    <source>
        <dbReference type="ARBA" id="ARBA00022664"/>
    </source>
</evidence>
<reference evidence="24 25" key="1">
    <citation type="journal article" date="2017" name="Plant Biotechnol. J.">
        <title>A comprehensive draft genome sequence for lupin (Lupinus angustifolius), an emerging health food: insights into plant-microbe interactions and legume evolution.</title>
        <authorList>
            <person name="Hane J.K."/>
            <person name="Ming Y."/>
            <person name="Kamphuis L.G."/>
            <person name="Nelson M.N."/>
            <person name="Garg G."/>
            <person name="Atkins C.A."/>
            <person name="Bayer P.E."/>
            <person name="Bravo A."/>
            <person name="Bringans S."/>
            <person name="Cannon S."/>
            <person name="Edwards D."/>
            <person name="Foley R."/>
            <person name="Gao L.L."/>
            <person name="Harrison M.J."/>
            <person name="Huang W."/>
            <person name="Hurgobin B."/>
            <person name="Li S."/>
            <person name="Liu C.W."/>
            <person name="McGrath A."/>
            <person name="Morahan G."/>
            <person name="Murray J."/>
            <person name="Weller J."/>
            <person name="Jian J."/>
            <person name="Singh K.B."/>
        </authorList>
    </citation>
    <scope>NUCLEOTIDE SEQUENCE [LARGE SCALE GENOMIC DNA]</scope>
    <source>
        <strain evidence="25">cv. Tanjil</strain>
        <tissue evidence="24">Whole plant</tissue>
    </source>
</reference>
<keyword evidence="6 19" id="KW-0349">Heme</keyword>
<keyword evidence="9 19" id="KW-0479">Metal-binding</keyword>
<keyword evidence="17" id="KW-0804">Transcription</keyword>
<evidence type="ECO:0000256" key="3">
    <source>
        <dbReference type="ARBA" id="ARBA00004167"/>
    </source>
</evidence>
<evidence type="ECO:0000256" key="19">
    <source>
        <dbReference type="PIRSR" id="PIRSR602401-1"/>
    </source>
</evidence>
<feature type="compositionally biased region" description="Polar residues" evidence="20">
    <location>
        <begin position="1631"/>
        <end position="1641"/>
    </location>
</feature>
<dbReference type="PRINTS" id="PR00463">
    <property type="entry name" value="EP450I"/>
</dbReference>
<feature type="domain" description="PWWP" evidence="22">
    <location>
        <begin position="541"/>
        <end position="587"/>
    </location>
</feature>
<feature type="compositionally biased region" description="Polar residues" evidence="20">
    <location>
        <begin position="1049"/>
        <end position="1070"/>
    </location>
</feature>
<dbReference type="Gene3D" id="2.30.30.140">
    <property type="match status" value="1"/>
</dbReference>
<feature type="transmembrane region" description="Helical" evidence="21">
    <location>
        <begin position="57"/>
        <end position="74"/>
    </location>
</feature>
<evidence type="ECO:0000259" key="22">
    <source>
        <dbReference type="PROSITE" id="PS50812"/>
    </source>
</evidence>
<dbReference type="FunFam" id="1.25.40.90:FF:000037">
    <property type="entry name" value="Enhancer of ag-4 2"/>
    <property type="match status" value="1"/>
</dbReference>
<dbReference type="GO" id="GO:0020037">
    <property type="term" value="F:heme binding"/>
    <property type="evidence" value="ECO:0007669"/>
    <property type="project" value="InterPro"/>
</dbReference>
<evidence type="ECO:0008006" key="26">
    <source>
        <dbReference type="Google" id="ProtNLM"/>
    </source>
</evidence>
<dbReference type="SMART" id="SM00582">
    <property type="entry name" value="RPR"/>
    <property type="match status" value="1"/>
</dbReference>
<feature type="compositionally biased region" description="Low complexity" evidence="20">
    <location>
        <begin position="822"/>
        <end position="836"/>
    </location>
</feature>
<feature type="binding site" description="axial binding residue" evidence="19">
    <location>
        <position position="486"/>
    </location>
    <ligand>
        <name>heme</name>
        <dbReference type="ChEBI" id="CHEBI:30413"/>
    </ligand>
    <ligandPart>
        <name>Fe</name>
        <dbReference type="ChEBI" id="CHEBI:18248"/>
    </ligandPart>
</feature>
<dbReference type="FunFam" id="1.10.630.10:FF:000044">
    <property type="entry name" value="Cytochrome P450"/>
    <property type="match status" value="1"/>
</dbReference>
<feature type="compositionally biased region" description="Basic and acidic residues" evidence="20">
    <location>
        <begin position="1162"/>
        <end position="1172"/>
    </location>
</feature>
<evidence type="ECO:0000256" key="1">
    <source>
        <dbReference type="ARBA" id="ARBA00001971"/>
    </source>
</evidence>
<keyword evidence="11" id="KW-0560">Oxidoreductase</keyword>
<keyword evidence="13" id="KW-0805">Transcription regulation</keyword>
<dbReference type="GO" id="GO:0005506">
    <property type="term" value="F:iron ion binding"/>
    <property type="evidence" value="ECO:0007669"/>
    <property type="project" value="InterPro"/>
</dbReference>
<evidence type="ECO:0000259" key="23">
    <source>
        <dbReference type="PROSITE" id="PS51391"/>
    </source>
</evidence>
<evidence type="ECO:0000256" key="20">
    <source>
        <dbReference type="SAM" id="MobiDB-lite"/>
    </source>
</evidence>
<dbReference type="InterPro" id="IPR002401">
    <property type="entry name" value="Cyt_P450_E_grp-I"/>
</dbReference>
<evidence type="ECO:0000256" key="5">
    <source>
        <dbReference type="ARBA" id="ARBA00022473"/>
    </source>
</evidence>
<dbReference type="Gene3D" id="1.10.630.10">
    <property type="entry name" value="Cytochrome P450"/>
    <property type="match status" value="1"/>
</dbReference>
<feature type="compositionally biased region" description="Polar residues" evidence="20">
    <location>
        <begin position="1314"/>
        <end position="1327"/>
    </location>
</feature>
<dbReference type="InterPro" id="IPR017972">
    <property type="entry name" value="Cyt_P450_CS"/>
</dbReference>
<dbReference type="PROSITE" id="PS50812">
    <property type="entry name" value="PWWP"/>
    <property type="match status" value="1"/>
</dbReference>
<gene>
    <name evidence="24" type="ORF">TanjilG_16408</name>
</gene>
<dbReference type="InterPro" id="IPR001128">
    <property type="entry name" value="Cyt_P450"/>
</dbReference>
<protein>
    <recommendedName>
        <fullName evidence="26">PWWP domain-containing protein</fullName>
    </recommendedName>
</protein>
<evidence type="ECO:0000256" key="8">
    <source>
        <dbReference type="ARBA" id="ARBA00022692"/>
    </source>
</evidence>
<dbReference type="CDD" id="cd11064">
    <property type="entry name" value="CYP86A"/>
    <property type="match status" value="1"/>
</dbReference>
<feature type="compositionally biased region" description="Pro residues" evidence="20">
    <location>
        <begin position="1651"/>
        <end position="1697"/>
    </location>
</feature>
<keyword evidence="5" id="KW-0217">Developmental protein</keyword>
<evidence type="ECO:0000313" key="24">
    <source>
        <dbReference type="EMBL" id="OIW08827.1"/>
    </source>
</evidence>
<dbReference type="InterPro" id="IPR006569">
    <property type="entry name" value="CID_dom"/>
</dbReference>
<dbReference type="GO" id="GO:0009908">
    <property type="term" value="P:flower development"/>
    <property type="evidence" value="ECO:0007669"/>
    <property type="project" value="UniProtKB-KW"/>
</dbReference>
<dbReference type="InterPro" id="IPR000313">
    <property type="entry name" value="PWWP_dom"/>
</dbReference>
<feature type="region of interest" description="Disordered" evidence="20">
    <location>
        <begin position="1310"/>
        <end position="1352"/>
    </location>
</feature>
<comment type="similarity">
    <text evidence="4">Belongs to the cytochrome P450 family.</text>
</comment>
<evidence type="ECO:0000256" key="14">
    <source>
        <dbReference type="ARBA" id="ARBA00023033"/>
    </source>
</evidence>
<dbReference type="InterPro" id="IPR008942">
    <property type="entry name" value="ENTH_VHS"/>
</dbReference>
<dbReference type="Proteomes" id="UP000188354">
    <property type="component" value="Chromosome LG07"/>
</dbReference>
<dbReference type="Pfam" id="PF00855">
    <property type="entry name" value="PWWP"/>
    <property type="match status" value="1"/>
</dbReference>
<dbReference type="SMART" id="SM00293">
    <property type="entry name" value="PWWP"/>
    <property type="match status" value="1"/>
</dbReference>
<evidence type="ECO:0000256" key="6">
    <source>
        <dbReference type="ARBA" id="ARBA00022617"/>
    </source>
</evidence>
<dbReference type="SUPFAM" id="SSF63748">
    <property type="entry name" value="Tudor/PWWP/MBT"/>
    <property type="match status" value="1"/>
</dbReference>
<dbReference type="PROSITE" id="PS51391">
    <property type="entry name" value="CID"/>
    <property type="match status" value="1"/>
</dbReference>
<feature type="region of interest" description="Disordered" evidence="20">
    <location>
        <begin position="977"/>
        <end position="1181"/>
    </location>
</feature>
<dbReference type="PROSITE" id="PS00086">
    <property type="entry name" value="CYTOCHROME_P450"/>
    <property type="match status" value="1"/>
</dbReference>
<evidence type="ECO:0000256" key="2">
    <source>
        <dbReference type="ARBA" id="ARBA00004123"/>
    </source>
</evidence>
<comment type="subcellular location">
    <subcellularLocation>
        <location evidence="3">Membrane</location>
        <topology evidence="3">Single-pass membrane protein</topology>
    </subcellularLocation>
    <subcellularLocation>
        <location evidence="2">Nucleus</location>
    </subcellularLocation>
</comment>